<dbReference type="SUPFAM" id="SSF52540">
    <property type="entry name" value="P-loop containing nucleoside triphosphate hydrolases"/>
    <property type="match status" value="1"/>
</dbReference>
<evidence type="ECO:0000313" key="2">
    <source>
        <dbReference type="EMBL" id="KAF3802575.1"/>
    </source>
</evidence>
<protein>
    <submittedName>
        <fullName evidence="2">Uncharacterized protein</fullName>
    </submittedName>
</protein>
<proteinExistence type="predicted"/>
<dbReference type="AlphaFoldDB" id="A0A8H4CEK4"/>
<evidence type="ECO:0000256" key="1">
    <source>
        <dbReference type="SAM" id="MobiDB-lite"/>
    </source>
</evidence>
<reference evidence="2" key="1">
    <citation type="journal article" date="2020" name="Phytopathology">
        <title>Genome sequence and comparative analysis of Colletotrichum gloeosporioides isolated from Liriodendron leaves.</title>
        <authorList>
            <person name="Fu F.F."/>
            <person name="Hao Z."/>
            <person name="Wang P."/>
            <person name="Lu Y."/>
            <person name="Xue L.J."/>
            <person name="Wei G."/>
            <person name="Tian Y."/>
            <person name="Baishi H."/>
            <person name="Xu H."/>
            <person name="Shi J."/>
            <person name="Cheng T."/>
            <person name="Wang G."/>
            <person name="Yi Y."/>
            <person name="Chen J."/>
        </authorList>
    </citation>
    <scope>NUCLEOTIDE SEQUENCE</scope>
    <source>
        <strain evidence="2">Lc1</strain>
    </source>
</reference>
<dbReference type="InterPro" id="IPR027417">
    <property type="entry name" value="P-loop_NTPase"/>
</dbReference>
<feature type="region of interest" description="Disordered" evidence="1">
    <location>
        <begin position="1"/>
        <end position="44"/>
    </location>
</feature>
<dbReference type="RefSeq" id="XP_045261734.1">
    <property type="nucleotide sequence ID" value="XM_045414120.1"/>
</dbReference>
<evidence type="ECO:0000313" key="3">
    <source>
        <dbReference type="Proteomes" id="UP000613401"/>
    </source>
</evidence>
<reference evidence="2" key="2">
    <citation type="submission" date="2020-03" db="EMBL/GenBank/DDBJ databases">
        <authorList>
            <person name="Fu F.-F."/>
            <person name="Chen J."/>
        </authorList>
    </citation>
    <scope>NUCLEOTIDE SEQUENCE</scope>
    <source>
        <strain evidence="2">Lc1</strain>
    </source>
</reference>
<keyword evidence="3" id="KW-1185">Reference proteome</keyword>
<gene>
    <name evidence="2" type="ORF">GCG54_00014281</name>
</gene>
<accession>A0A8H4CEK4</accession>
<sequence length="251" mass="28693">MSATPGLASSASSDSADDEIESILPFNGRAPKSKQKNTKPPPAPVIWINGFPGTGKLEIAIELRHLIGNHRAIYIQNHRRIDNVALPRRHSQAWKEGASNRKETLRSYVLAPHMRHKTIIFTDFQTTDSIERTDNPIEYLEAAHKANRPFLPVTVMCSEAENIRRITDPGRCWPESSVQRKVLKNAFVLRCYRTLKLFDFDVVDYFHEVKRDGFVVDVTELDAVVVAEMIQREVKRSRKGKEAMREVGCRW</sequence>
<organism evidence="2 3">
    <name type="scientific">Colletotrichum gloeosporioides</name>
    <name type="common">Anthracnose fungus</name>
    <name type="synonym">Glomerella cingulata</name>
    <dbReference type="NCBI Taxonomy" id="474922"/>
    <lineage>
        <taxon>Eukaryota</taxon>
        <taxon>Fungi</taxon>
        <taxon>Dikarya</taxon>
        <taxon>Ascomycota</taxon>
        <taxon>Pezizomycotina</taxon>
        <taxon>Sordariomycetes</taxon>
        <taxon>Hypocreomycetidae</taxon>
        <taxon>Glomerellales</taxon>
        <taxon>Glomerellaceae</taxon>
        <taxon>Colletotrichum</taxon>
        <taxon>Colletotrichum gloeosporioides species complex</taxon>
    </lineage>
</organism>
<dbReference type="GeneID" id="69021395"/>
<dbReference type="Gene3D" id="3.40.50.300">
    <property type="entry name" value="P-loop containing nucleotide triphosphate hydrolases"/>
    <property type="match status" value="1"/>
</dbReference>
<name>A0A8H4CEK4_COLGL</name>
<dbReference type="EMBL" id="WVTB01000062">
    <property type="protein sequence ID" value="KAF3802575.1"/>
    <property type="molecule type" value="Genomic_DNA"/>
</dbReference>
<dbReference type="Proteomes" id="UP000613401">
    <property type="component" value="Unassembled WGS sequence"/>
</dbReference>
<comment type="caution">
    <text evidence="2">The sequence shown here is derived from an EMBL/GenBank/DDBJ whole genome shotgun (WGS) entry which is preliminary data.</text>
</comment>